<dbReference type="CDD" id="cd00130">
    <property type="entry name" value="PAS"/>
    <property type="match status" value="1"/>
</dbReference>
<feature type="domain" description="PAC" evidence="8">
    <location>
        <begin position="180"/>
        <end position="232"/>
    </location>
</feature>
<dbReference type="PANTHER" id="PTHR43531:SF11">
    <property type="entry name" value="METHYL-ACCEPTING CHEMOTAXIS PROTEIN 3"/>
    <property type="match status" value="1"/>
</dbReference>
<evidence type="ECO:0000256" key="4">
    <source>
        <dbReference type="PROSITE-ProRule" id="PRU00284"/>
    </source>
</evidence>
<evidence type="ECO:0000313" key="12">
    <source>
        <dbReference type="Proteomes" id="UP000186308"/>
    </source>
</evidence>
<dbReference type="PANTHER" id="PTHR43531">
    <property type="entry name" value="PROTEIN ICFG"/>
    <property type="match status" value="1"/>
</dbReference>
<dbReference type="GO" id="GO:0006935">
    <property type="term" value="P:chemotaxis"/>
    <property type="evidence" value="ECO:0007669"/>
    <property type="project" value="UniProtKB-KW"/>
</dbReference>
<dbReference type="InterPro" id="IPR004090">
    <property type="entry name" value="Chemotax_Me-accpt_rcpt"/>
</dbReference>
<dbReference type="NCBIfam" id="TIGR00229">
    <property type="entry name" value="sensory_box"/>
    <property type="match status" value="1"/>
</dbReference>
<dbReference type="Gene3D" id="1.10.287.950">
    <property type="entry name" value="Methyl-accepting chemotaxis protein"/>
    <property type="match status" value="1"/>
</dbReference>
<dbReference type="GO" id="GO:0016020">
    <property type="term" value="C:membrane"/>
    <property type="evidence" value="ECO:0007669"/>
    <property type="project" value="UniProtKB-SubCell"/>
</dbReference>
<dbReference type="PROSITE" id="PS50113">
    <property type="entry name" value="PAC"/>
    <property type="match status" value="1"/>
</dbReference>
<dbReference type="PRINTS" id="PR00260">
    <property type="entry name" value="CHEMTRNSDUCR"/>
</dbReference>
<evidence type="ECO:0000259" key="7">
    <source>
        <dbReference type="PROSITE" id="PS50112"/>
    </source>
</evidence>
<dbReference type="InterPro" id="IPR000014">
    <property type="entry name" value="PAS"/>
</dbReference>
<feature type="region of interest" description="Disordered" evidence="5">
    <location>
        <begin position="279"/>
        <end position="304"/>
    </location>
</feature>
<dbReference type="SUPFAM" id="SSF55785">
    <property type="entry name" value="PYP-like sensor domain (PAS domain)"/>
    <property type="match status" value="1"/>
</dbReference>
<dbReference type="Pfam" id="PF00015">
    <property type="entry name" value="MCPsignal"/>
    <property type="match status" value="1"/>
</dbReference>
<dbReference type="SMART" id="SM00304">
    <property type="entry name" value="HAMP"/>
    <property type="match status" value="1"/>
</dbReference>
<feature type="domain" description="T-SNARE coiled-coil homology" evidence="9">
    <location>
        <begin position="437"/>
        <end position="499"/>
    </location>
</feature>
<sequence length="558" mass="60787">MIADENLNITYMNPAVHDLLKGVETDLKKDLPRFDMATLIGSNIDIFHKNPTHQRTMLANLRERHNATIWVGKHAFDLLVTPLRKGNKSIGYVVEWSDAKPRLLNYDYAAQMTAIGRSRARVVFSTEATIIEANENFAAVFGYSRDELIGMKHSSFIDPAYRESEEYSKFWKDLNRGEFQEGEFKRITKQGDVIAVQANYSPILDQSGKVIKIVKFASDVTKRVYAVTEIGNALRALAGGSLEQRIEHPFIPELDNLRTDFNQALEKLERTMQAIASNTQSVRSGARQITQASDDLSRRTEQQAASLEQTAAALEQITVTVRKTAEGAVGASNVVAEAKQDGEHSGQVVSQAVEAMKSIEKSSQEISNIIGVIDEIAFQTNLLALNAGVEAARAGDAGRGFAVVASEVRALAQRSADAAKEIKALISASGRHVTTGVKLVGDTGEALARIIERVSQLNNVVTDIAASAQEQSTALHEINTAINQMDQTTQQNAAMVEQSTAASHSLANEAEELSNLVGQFTIGNTDHTQSPNAPRRRAPVAKPLAVPRGMADRMVRAG</sequence>
<dbReference type="GO" id="GO:0004888">
    <property type="term" value="F:transmembrane signaling receptor activity"/>
    <property type="evidence" value="ECO:0007669"/>
    <property type="project" value="InterPro"/>
</dbReference>
<dbReference type="InterPro" id="IPR003660">
    <property type="entry name" value="HAMP_dom"/>
</dbReference>
<reference evidence="11 12" key="1">
    <citation type="submission" date="2017-01" db="EMBL/GenBank/DDBJ databases">
        <authorList>
            <person name="Varghese N."/>
            <person name="Submissions S."/>
        </authorList>
    </citation>
    <scope>NUCLEOTIDE SEQUENCE [LARGE SCALE GENOMIC DNA]</scope>
    <source>
        <strain evidence="11 12">ATCC 35905</strain>
    </source>
</reference>
<evidence type="ECO:0000256" key="3">
    <source>
        <dbReference type="ARBA" id="ARBA00029447"/>
    </source>
</evidence>
<proteinExistence type="inferred from homology"/>
<dbReference type="PROSITE" id="PS50111">
    <property type="entry name" value="CHEMOTAXIS_TRANSDUC_2"/>
    <property type="match status" value="1"/>
</dbReference>
<dbReference type="InterPro" id="IPR000727">
    <property type="entry name" value="T_SNARE_dom"/>
</dbReference>
<dbReference type="SUPFAM" id="SSF58104">
    <property type="entry name" value="Methyl-accepting chemotaxis protein (MCP) signaling domain"/>
    <property type="match status" value="1"/>
</dbReference>
<dbReference type="PROSITE" id="PS50192">
    <property type="entry name" value="T_SNARE"/>
    <property type="match status" value="1"/>
</dbReference>
<dbReference type="PROSITE" id="PS50112">
    <property type="entry name" value="PAS"/>
    <property type="match status" value="1"/>
</dbReference>
<dbReference type="AlphaFoldDB" id="A0A8G2CNT0"/>
<dbReference type="Proteomes" id="UP000186308">
    <property type="component" value="Unassembled WGS sequence"/>
</dbReference>
<dbReference type="SMART" id="SM00086">
    <property type="entry name" value="PAC"/>
    <property type="match status" value="1"/>
</dbReference>
<keyword evidence="2" id="KW-0145">Chemotaxis</keyword>
<dbReference type="Pfam" id="PF08447">
    <property type="entry name" value="PAS_3"/>
    <property type="match status" value="1"/>
</dbReference>
<comment type="similarity">
    <text evidence="3">Belongs to the methyl-accepting chemotaxis (MCP) protein family.</text>
</comment>
<feature type="domain" description="HAMP" evidence="10">
    <location>
        <begin position="226"/>
        <end position="273"/>
    </location>
</feature>
<name>A0A8G2CNT0_ACIRU</name>
<evidence type="ECO:0000256" key="5">
    <source>
        <dbReference type="SAM" id="MobiDB-lite"/>
    </source>
</evidence>
<dbReference type="InterPro" id="IPR001610">
    <property type="entry name" value="PAC"/>
</dbReference>
<dbReference type="Gene3D" id="3.30.450.20">
    <property type="entry name" value="PAS domain"/>
    <property type="match status" value="2"/>
</dbReference>
<protein>
    <submittedName>
        <fullName evidence="11">Methyl-accepting chemotaxis sensory transducer with Pas/Pac sensor</fullName>
    </submittedName>
</protein>
<evidence type="ECO:0000313" key="11">
    <source>
        <dbReference type="EMBL" id="SIR49577.1"/>
    </source>
</evidence>
<organism evidence="11 12">
    <name type="scientific">Acidiphilium rubrum</name>
    <dbReference type="NCBI Taxonomy" id="526"/>
    <lineage>
        <taxon>Bacteria</taxon>
        <taxon>Pseudomonadati</taxon>
        <taxon>Pseudomonadota</taxon>
        <taxon>Alphaproteobacteria</taxon>
        <taxon>Acetobacterales</taxon>
        <taxon>Acidocellaceae</taxon>
        <taxon>Acidiphilium</taxon>
    </lineage>
</organism>
<feature type="domain" description="PAS" evidence="7">
    <location>
        <begin position="122"/>
        <end position="159"/>
    </location>
</feature>
<evidence type="ECO:0000259" key="9">
    <source>
        <dbReference type="PROSITE" id="PS50192"/>
    </source>
</evidence>
<dbReference type="GO" id="GO:0007165">
    <property type="term" value="P:signal transduction"/>
    <property type="evidence" value="ECO:0007669"/>
    <property type="project" value="UniProtKB-KW"/>
</dbReference>
<evidence type="ECO:0000259" key="6">
    <source>
        <dbReference type="PROSITE" id="PS50111"/>
    </source>
</evidence>
<comment type="subcellular location">
    <subcellularLocation>
        <location evidence="1">Membrane</location>
    </subcellularLocation>
</comment>
<dbReference type="PROSITE" id="PS50885">
    <property type="entry name" value="HAMP"/>
    <property type="match status" value="1"/>
</dbReference>
<dbReference type="InterPro" id="IPR035965">
    <property type="entry name" value="PAS-like_dom_sf"/>
</dbReference>
<dbReference type="InterPro" id="IPR013655">
    <property type="entry name" value="PAS_fold_3"/>
</dbReference>
<comment type="caution">
    <text evidence="11">The sequence shown here is derived from an EMBL/GenBank/DDBJ whole genome shotgun (WGS) entry which is preliminary data.</text>
</comment>
<accession>A0A8G2CNT0</accession>
<dbReference type="SMART" id="SM00283">
    <property type="entry name" value="MA"/>
    <property type="match status" value="1"/>
</dbReference>
<evidence type="ECO:0000256" key="1">
    <source>
        <dbReference type="ARBA" id="ARBA00004370"/>
    </source>
</evidence>
<keyword evidence="4" id="KW-0807">Transducer</keyword>
<dbReference type="InterPro" id="IPR051310">
    <property type="entry name" value="MCP_chemotaxis"/>
</dbReference>
<gene>
    <name evidence="11" type="ORF">SAMN05421828_1409</name>
</gene>
<dbReference type="EMBL" id="FTNE01000040">
    <property type="protein sequence ID" value="SIR49577.1"/>
    <property type="molecule type" value="Genomic_DNA"/>
</dbReference>
<evidence type="ECO:0000256" key="2">
    <source>
        <dbReference type="ARBA" id="ARBA00022500"/>
    </source>
</evidence>
<dbReference type="CDD" id="cd11386">
    <property type="entry name" value="MCP_signal"/>
    <property type="match status" value="1"/>
</dbReference>
<feature type="domain" description="Methyl-accepting transducer" evidence="6">
    <location>
        <begin position="278"/>
        <end position="507"/>
    </location>
</feature>
<dbReference type="InterPro" id="IPR000700">
    <property type="entry name" value="PAS-assoc_C"/>
</dbReference>
<evidence type="ECO:0000259" key="8">
    <source>
        <dbReference type="PROSITE" id="PS50113"/>
    </source>
</evidence>
<evidence type="ECO:0000259" key="10">
    <source>
        <dbReference type="PROSITE" id="PS50885"/>
    </source>
</evidence>
<dbReference type="InterPro" id="IPR004089">
    <property type="entry name" value="MCPsignal_dom"/>
</dbReference>
<keyword evidence="12" id="KW-1185">Reference proteome</keyword>
<feature type="compositionally biased region" description="Polar residues" evidence="5">
    <location>
        <begin position="279"/>
        <end position="294"/>
    </location>
</feature>
<dbReference type="FunFam" id="1.10.287.950:FF:000001">
    <property type="entry name" value="Methyl-accepting chemotaxis sensory transducer"/>
    <property type="match status" value="1"/>
</dbReference>